<keyword evidence="2" id="KW-1185">Reference proteome</keyword>
<sequence length="108" mass="11272">MLEIGPAAAFQGAGGGLHWHSGGCGSDARDLLPVGLLPEHVPEMPSALKSSPWLLSTLQVMGSAAMLQAHWGPLVPSRGGPIVRGGMEKECGTPMSHQLRRRAQAQAD</sequence>
<name>A0AAV7SHK6_PLEWA</name>
<comment type="caution">
    <text evidence="1">The sequence shown here is derived from an EMBL/GenBank/DDBJ whole genome shotgun (WGS) entry which is preliminary data.</text>
</comment>
<dbReference type="Proteomes" id="UP001066276">
    <property type="component" value="Chromosome 4_2"/>
</dbReference>
<evidence type="ECO:0000313" key="1">
    <source>
        <dbReference type="EMBL" id="KAJ1163519.1"/>
    </source>
</evidence>
<dbReference type="EMBL" id="JANPWB010000008">
    <property type="protein sequence ID" value="KAJ1163519.1"/>
    <property type="molecule type" value="Genomic_DNA"/>
</dbReference>
<proteinExistence type="predicted"/>
<evidence type="ECO:0000313" key="2">
    <source>
        <dbReference type="Proteomes" id="UP001066276"/>
    </source>
</evidence>
<reference evidence="1" key="1">
    <citation type="journal article" date="2022" name="bioRxiv">
        <title>Sequencing and chromosome-scale assembly of the giantPleurodeles waltlgenome.</title>
        <authorList>
            <person name="Brown T."/>
            <person name="Elewa A."/>
            <person name="Iarovenko S."/>
            <person name="Subramanian E."/>
            <person name="Araus A.J."/>
            <person name="Petzold A."/>
            <person name="Susuki M."/>
            <person name="Suzuki K.-i.T."/>
            <person name="Hayashi T."/>
            <person name="Toyoda A."/>
            <person name="Oliveira C."/>
            <person name="Osipova E."/>
            <person name="Leigh N.D."/>
            <person name="Simon A."/>
            <person name="Yun M.H."/>
        </authorList>
    </citation>
    <scope>NUCLEOTIDE SEQUENCE</scope>
    <source>
        <strain evidence="1">20211129_DDA</strain>
        <tissue evidence="1">Liver</tissue>
    </source>
</reference>
<gene>
    <name evidence="1" type="ORF">NDU88_003977</name>
</gene>
<protein>
    <submittedName>
        <fullName evidence="1">Uncharacterized protein</fullName>
    </submittedName>
</protein>
<accession>A0AAV7SHK6</accession>
<organism evidence="1 2">
    <name type="scientific">Pleurodeles waltl</name>
    <name type="common">Iberian ribbed newt</name>
    <dbReference type="NCBI Taxonomy" id="8319"/>
    <lineage>
        <taxon>Eukaryota</taxon>
        <taxon>Metazoa</taxon>
        <taxon>Chordata</taxon>
        <taxon>Craniata</taxon>
        <taxon>Vertebrata</taxon>
        <taxon>Euteleostomi</taxon>
        <taxon>Amphibia</taxon>
        <taxon>Batrachia</taxon>
        <taxon>Caudata</taxon>
        <taxon>Salamandroidea</taxon>
        <taxon>Salamandridae</taxon>
        <taxon>Pleurodelinae</taxon>
        <taxon>Pleurodeles</taxon>
    </lineage>
</organism>
<dbReference type="AlphaFoldDB" id="A0AAV7SHK6"/>